<dbReference type="Proteomes" id="UP001152799">
    <property type="component" value="Chromosome 2"/>
</dbReference>
<organism evidence="8 9">
    <name type="scientific">Ceutorhynchus assimilis</name>
    <name type="common">cabbage seed weevil</name>
    <dbReference type="NCBI Taxonomy" id="467358"/>
    <lineage>
        <taxon>Eukaryota</taxon>
        <taxon>Metazoa</taxon>
        <taxon>Ecdysozoa</taxon>
        <taxon>Arthropoda</taxon>
        <taxon>Hexapoda</taxon>
        <taxon>Insecta</taxon>
        <taxon>Pterygota</taxon>
        <taxon>Neoptera</taxon>
        <taxon>Endopterygota</taxon>
        <taxon>Coleoptera</taxon>
        <taxon>Polyphaga</taxon>
        <taxon>Cucujiformia</taxon>
        <taxon>Curculionidae</taxon>
        <taxon>Ceutorhynchinae</taxon>
        <taxon>Ceutorhynchus</taxon>
    </lineage>
</organism>
<dbReference type="InterPro" id="IPR000504">
    <property type="entry name" value="RRM_dom"/>
</dbReference>
<sequence length="588" mass="67362">MGKPILETEATVNNQDSVKKFKNKKGKPHLDRKKSKQILKEKRARLMIKNLPFKVTESKIQEHFGKYGEITGVDILKRPDGKLVGCAFVQFKLVQFAKQAQHYTNNQPFLGRNINVDFAVAKDKFKKDKKKNEKIAADKIKQEEEENKDVVEIKDEEDELLEQSQEQSEDEEIIEEDDEEVLEDPNEKKSFQSHDVNEGRTVFIKNVPFDATNEDVKQCMSQFGRIFYALVCRDKFTEHSKGTAFVKFVDKEDAERALKAGTELTLHGTILDCHAAIDRNELKNKEKAQKEQKSKPKDSRNLYLVKEGVILAGTPAAEGVSASDMAKRLQIEQYKTQMLRNLNTFVAKDRLVVHNLPATWDDRKLKILFEKHGGKGAVVREARIMRNMRALDAKGIGESKQFGFVAFTSHQHALTALRSLNNNPNVFSTQKRPIITFSIESKAALKAKIKRQEKSKLKNPKSKDFDPTLVNAQQGNHEQMQIDQPEVQRYAGVTAKAGTVQKMRSRYKLSQQVKIHTETLKKEKQNKKMAKKSLSERKKDFIKQPKQKINKKNQEDNFSKMVNNYKKKLIDGLGGAKKKGGNWYNDDN</sequence>
<dbReference type="InterPro" id="IPR035979">
    <property type="entry name" value="RBD_domain_sf"/>
</dbReference>
<dbReference type="GO" id="GO:0003729">
    <property type="term" value="F:mRNA binding"/>
    <property type="evidence" value="ECO:0007669"/>
    <property type="project" value="TreeGrafter"/>
</dbReference>
<dbReference type="PANTHER" id="PTHR48039">
    <property type="entry name" value="RNA-BINDING MOTIF PROTEIN 14B"/>
    <property type="match status" value="1"/>
</dbReference>
<dbReference type="Gene3D" id="3.30.70.330">
    <property type="match status" value="3"/>
</dbReference>
<gene>
    <name evidence="8" type="ORF">CEUTPL_LOCUS4832</name>
</gene>
<dbReference type="GO" id="GO:0005730">
    <property type="term" value="C:nucleolus"/>
    <property type="evidence" value="ECO:0007669"/>
    <property type="project" value="TreeGrafter"/>
</dbReference>
<dbReference type="PANTHER" id="PTHR48039:SF5">
    <property type="entry name" value="RNA-BINDING PROTEIN 28"/>
    <property type="match status" value="1"/>
</dbReference>
<evidence type="ECO:0000256" key="2">
    <source>
        <dbReference type="ARBA" id="ARBA00022737"/>
    </source>
</evidence>
<feature type="compositionally biased region" description="Basic and acidic residues" evidence="6">
    <location>
        <begin position="533"/>
        <end position="543"/>
    </location>
</feature>
<accession>A0A9N9MKH7</accession>
<evidence type="ECO:0000256" key="5">
    <source>
        <dbReference type="PROSITE-ProRule" id="PRU00176"/>
    </source>
</evidence>
<feature type="region of interest" description="Disordered" evidence="6">
    <location>
        <begin position="521"/>
        <end position="559"/>
    </location>
</feature>
<evidence type="ECO:0000313" key="8">
    <source>
        <dbReference type="EMBL" id="CAG9764188.1"/>
    </source>
</evidence>
<dbReference type="InterPro" id="IPR012677">
    <property type="entry name" value="Nucleotide-bd_a/b_plait_sf"/>
</dbReference>
<dbReference type="AlphaFoldDB" id="A0A9N9MKH7"/>
<feature type="compositionally biased region" description="Acidic residues" evidence="6">
    <location>
        <begin position="154"/>
        <end position="184"/>
    </location>
</feature>
<feature type="domain" description="RRM" evidence="7">
    <location>
        <begin position="349"/>
        <end position="434"/>
    </location>
</feature>
<feature type="compositionally biased region" description="Basic and acidic residues" evidence="6">
    <location>
        <begin position="185"/>
        <end position="194"/>
    </location>
</feature>
<dbReference type="PROSITE" id="PS50102">
    <property type="entry name" value="RRM"/>
    <property type="match status" value="3"/>
</dbReference>
<keyword evidence="3 5" id="KW-0694">RNA-binding</keyword>
<evidence type="ECO:0000313" key="9">
    <source>
        <dbReference type="Proteomes" id="UP001152799"/>
    </source>
</evidence>
<dbReference type="OrthoDB" id="3945418at2759"/>
<dbReference type="Pfam" id="PF00076">
    <property type="entry name" value="RRM_1"/>
    <property type="match status" value="3"/>
</dbReference>
<dbReference type="SUPFAM" id="SSF54928">
    <property type="entry name" value="RNA-binding domain, RBD"/>
    <property type="match status" value="2"/>
</dbReference>
<evidence type="ECO:0000256" key="4">
    <source>
        <dbReference type="ARBA" id="ARBA00023242"/>
    </source>
</evidence>
<feature type="domain" description="RRM" evidence="7">
    <location>
        <begin position="200"/>
        <end position="289"/>
    </location>
</feature>
<keyword evidence="2" id="KW-0677">Repeat</keyword>
<evidence type="ECO:0000256" key="6">
    <source>
        <dbReference type="SAM" id="MobiDB-lite"/>
    </source>
</evidence>
<feature type="region of interest" description="Disordered" evidence="6">
    <location>
        <begin position="16"/>
        <end position="36"/>
    </location>
</feature>
<dbReference type="SMART" id="SM00360">
    <property type="entry name" value="RRM"/>
    <property type="match status" value="3"/>
</dbReference>
<evidence type="ECO:0000259" key="7">
    <source>
        <dbReference type="PROSITE" id="PS50102"/>
    </source>
</evidence>
<feature type="compositionally biased region" description="Basic residues" evidence="6">
    <location>
        <begin position="20"/>
        <end position="36"/>
    </location>
</feature>
<dbReference type="FunFam" id="3.30.70.330:FF:000182">
    <property type="entry name" value="RNA-binding motif protein 28"/>
    <property type="match status" value="1"/>
</dbReference>
<keyword evidence="4" id="KW-0539">Nucleus</keyword>
<feature type="domain" description="RRM" evidence="7">
    <location>
        <begin position="44"/>
        <end position="121"/>
    </location>
</feature>
<dbReference type="EMBL" id="OU892278">
    <property type="protein sequence ID" value="CAG9764188.1"/>
    <property type="molecule type" value="Genomic_DNA"/>
</dbReference>
<reference evidence="8" key="1">
    <citation type="submission" date="2022-01" db="EMBL/GenBank/DDBJ databases">
        <authorList>
            <person name="King R."/>
        </authorList>
    </citation>
    <scope>NUCLEOTIDE SEQUENCE</scope>
</reference>
<feature type="region of interest" description="Disordered" evidence="6">
    <location>
        <begin position="146"/>
        <end position="194"/>
    </location>
</feature>
<comment type="subcellular location">
    <subcellularLocation>
        <location evidence="1">Nucleus</location>
    </subcellularLocation>
</comment>
<dbReference type="InterPro" id="IPR051945">
    <property type="entry name" value="RRM_MRD1_RNA_proc_ribogen"/>
</dbReference>
<protein>
    <recommendedName>
        <fullName evidence="7">RRM domain-containing protein</fullName>
    </recommendedName>
</protein>
<evidence type="ECO:0000256" key="1">
    <source>
        <dbReference type="ARBA" id="ARBA00004123"/>
    </source>
</evidence>
<evidence type="ECO:0000256" key="3">
    <source>
        <dbReference type="ARBA" id="ARBA00022884"/>
    </source>
</evidence>
<dbReference type="CDD" id="cd12416">
    <property type="entry name" value="RRM4_RBM28_like"/>
    <property type="match status" value="1"/>
</dbReference>
<proteinExistence type="predicted"/>
<keyword evidence="9" id="KW-1185">Reference proteome</keyword>
<name>A0A9N9MKH7_9CUCU</name>